<keyword evidence="2" id="KW-0902">Two-component regulatory system</keyword>
<dbReference type="InterPro" id="IPR001789">
    <property type="entry name" value="Sig_transdc_resp-reg_receiver"/>
</dbReference>
<dbReference type="Gene3D" id="3.40.50.2300">
    <property type="match status" value="1"/>
</dbReference>
<dbReference type="PANTHER" id="PTHR44591:SF14">
    <property type="entry name" value="PROTEIN PILG"/>
    <property type="match status" value="1"/>
</dbReference>
<comment type="caution">
    <text evidence="4">The sequence shown here is derived from an EMBL/GenBank/DDBJ whole genome shotgun (WGS) entry which is preliminary data.</text>
</comment>
<organism evidence="4">
    <name type="scientific">marine sediment metagenome</name>
    <dbReference type="NCBI Taxonomy" id="412755"/>
    <lineage>
        <taxon>unclassified sequences</taxon>
        <taxon>metagenomes</taxon>
        <taxon>ecological metagenomes</taxon>
    </lineage>
</organism>
<dbReference type="EMBL" id="LAZR01013204">
    <property type="protein sequence ID" value="KKM23059.1"/>
    <property type="molecule type" value="Genomic_DNA"/>
</dbReference>
<reference evidence="4" key="1">
    <citation type="journal article" date="2015" name="Nature">
        <title>Complex archaea that bridge the gap between prokaryotes and eukaryotes.</title>
        <authorList>
            <person name="Spang A."/>
            <person name="Saw J.H."/>
            <person name="Jorgensen S.L."/>
            <person name="Zaremba-Niedzwiedzka K."/>
            <person name="Martijn J."/>
            <person name="Lind A.E."/>
            <person name="van Eijk R."/>
            <person name="Schleper C."/>
            <person name="Guy L."/>
            <person name="Ettema T.J."/>
        </authorList>
    </citation>
    <scope>NUCLEOTIDE SEQUENCE</scope>
</reference>
<evidence type="ECO:0000313" key="4">
    <source>
        <dbReference type="EMBL" id="KKM23059.1"/>
    </source>
</evidence>
<dbReference type="PROSITE" id="PS50110">
    <property type="entry name" value="RESPONSE_REGULATORY"/>
    <property type="match status" value="1"/>
</dbReference>
<evidence type="ECO:0000256" key="1">
    <source>
        <dbReference type="ARBA" id="ARBA00022553"/>
    </source>
</evidence>
<gene>
    <name evidence="4" type="ORF">LCGC14_1619010</name>
</gene>
<protein>
    <recommendedName>
        <fullName evidence="3">Response regulatory domain-containing protein</fullName>
    </recommendedName>
</protein>
<proteinExistence type="predicted"/>
<dbReference type="GO" id="GO:0000160">
    <property type="term" value="P:phosphorelay signal transduction system"/>
    <property type="evidence" value="ECO:0007669"/>
    <property type="project" value="UniProtKB-KW"/>
</dbReference>
<dbReference type="Pfam" id="PF00072">
    <property type="entry name" value="Response_reg"/>
    <property type="match status" value="1"/>
</dbReference>
<dbReference type="PANTHER" id="PTHR44591">
    <property type="entry name" value="STRESS RESPONSE REGULATOR PROTEIN 1"/>
    <property type="match status" value="1"/>
</dbReference>
<dbReference type="AlphaFoldDB" id="A0A0F9ISZ1"/>
<dbReference type="InterPro" id="IPR050595">
    <property type="entry name" value="Bact_response_regulator"/>
</dbReference>
<keyword evidence="1" id="KW-0597">Phosphoprotein</keyword>
<sequence length="143" mass="15509">MSDRKLVILLAEDDPGDRIPVAAYLRSKGHKVVEAVNPAQTIRCLEAASDRIDAIVLDLIMPEDDPKGGEKVLEYMNHNDIMVPVILATAWGYNGPAEEARQIHPKAVKKVMTKTFLPAELHDEVVNAVKGTGNGSKSKAAAK</sequence>
<feature type="domain" description="Response regulatory" evidence="3">
    <location>
        <begin position="7"/>
        <end position="129"/>
    </location>
</feature>
<accession>A0A0F9ISZ1</accession>
<dbReference type="SUPFAM" id="SSF52172">
    <property type="entry name" value="CheY-like"/>
    <property type="match status" value="1"/>
</dbReference>
<dbReference type="CDD" id="cd00156">
    <property type="entry name" value="REC"/>
    <property type="match status" value="1"/>
</dbReference>
<evidence type="ECO:0000259" key="3">
    <source>
        <dbReference type="PROSITE" id="PS50110"/>
    </source>
</evidence>
<name>A0A0F9ISZ1_9ZZZZ</name>
<dbReference type="InterPro" id="IPR011006">
    <property type="entry name" value="CheY-like_superfamily"/>
</dbReference>
<evidence type="ECO:0000256" key="2">
    <source>
        <dbReference type="ARBA" id="ARBA00023012"/>
    </source>
</evidence>
<dbReference type="SMART" id="SM00448">
    <property type="entry name" value="REC"/>
    <property type="match status" value="1"/>
</dbReference>